<feature type="transmembrane region" description="Helical" evidence="1">
    <location>
        <begin position="317"/>
        <end position="338"/>
    </location>
</feature>
<feature type="transmembrane region" description="Helical" evidence="1">
    <location>
        <begin position="152"/>
        <end position="177"/>
    </location>
</feature>
<dbReference type="EMBL" id="FNQM01000002">
    <property type="protein sequence ID" value="SDZ89032.1"/>
    <property type="molecule type" value="Genomic_DNA"/>
</dbReference>
<organism evidence="3 4">
    <name type="scientific">Rubrimonas cliftonensis</name>
    <dbReference type="NCBI Taxonomy" id="89524"/>
    <lineage>
        <taxon>Bacteria</taxon>
        <taxon>Pseudomonadati</taxon>
        <taxon>Pseudomonadota</taxon>
        <taxon>Alphaproteobacteria</taxon>
        <taxon>Rhodobacterales</taxon>
        <taxon>Paracoccaceae</taxon>
        <taxon>Rubrimonas</taxon>
    </lineage>
</organism>
<feature type="chain" id="PRO_5011639069" evidence="2">
    <location>
        <begin position="35"/>
        <end position="339"/>
    </location>
</feature>
<feature type="transmembrane region" description="Helical" evidence="1">
    <location>
        <begin position="184"/>
        <end position="207"/>
    </location>
</feature>
<feature type="transmembrane region" description="Helical" evidence="1">
    <location>
        <begin position="213"/>
        <end position="232"/>
    </location>
</feature>
<dbReference type="RefSeq" id="WP_175478732.1">
    <property type="nucleotide sequence ID" value="NZ_FNQM01000002.1"/>
</dbReference>
<dbReference type="InterPro" id="IPR032809">
    <property type="entry name" value="Put_HupE_UreJ"/>
</dbReference>
<evidence type="ECO:0000256" key="1">
    <source>
        <dbReference type="SAM" id="Phobius"/>
    </source>
</evidence>
<dbReference type="Proteomes" id="UP000198703">
    <property type="component" value="Unassembled WGS sequence"/>
</dbReference>
<gene>
    <name evidence="3" type="ORF">SAMN05444370_10260</name>
</gene>
<keyword evidence="2" id="KW-0732">Signal</keyword>
<proteinExistence type="predicted"/>
<feature type="signal peptide" evidence="2">
    <location>
        <begin position="1"/>
        <end position="34"/>
    </location>
</feature>
<feature type="transmembrane region" description="Helical" evidence="1">
    <location>
        <begin position="276"/>
        <end position="305"/>
    </location>
</feature>
<evidence type="ECO:0000256" key="2">
    <source>
        <dbReference type="SAM" id="SignalP"/>
    </source>
</evidence>
<protein>
    <submittedName>
        <fullName evidence="3">HupE / UreJ protein</fullName>
    </submittedName>
</protein>
<dbReference type="AlphaFoldDB" id="A0A1H3WRM5"/>
<feature type="transmembrane region" description="Helical" evidence="1">
    <location>
        <begin position="244"/>
        <end position="264"/>
    </location>
</feature>
<keyword evidence="1" id="KW-1133">Transmembrane helix</keyword>
<keyword evidence="1" id="KW-0812">Transmembrane</keyword>
<dbReference type="Pfam" id="PF13795">
    <property type="entry name" value="HupE_UreJ_2"/>
    <property type="match status" value="1"/>
</dbReference>
<keyword evidence="4" id="KW-1185">Reference proteome</keyword>
<keyword evidence="1" id="KW-0472">Membrane</keyword>
<evidence type="ECO:0000313" key="4">
    <source>
        <dbReference type="Proteomes" id="UP000198703"/>
    </source>
</evidence>
<dbReference type="STRING" id="89524.SAMN05444370_10260"/>
<sequence>MSGLRPPFGAIARRLRAVVLGAAALIGVAASAEAHEASMSVVSVTEMQPGRYAARWDNRPSETGDADGVKVEPLWPEHCVADGPMLECGAEGLAGDVSFTGLGVAHSAAMIRIRALDGGVQVLMLTPSDPVAVARPNFDATSWSGRAELAGAYVNLGVEHILIGIDHLLFVLGLMWISGSGWGLVRTITAFTVAHSFTLAAVSFGWIGVPEAFVNAMIALSIVFIGVEILKADRGDTSFTLRNPWLAAFGFGLLHGFGFANALMELGLPEGAALLALLAFNVGVEIGQLVFVLLALGLAAGWRYMTAPMPRRSAPPAAYVVGSVAAFWFVERAAALLIA</sequence>
<name>A0A1H3WRM5_9RHOB</name>
<evidence type="ECO:0000313" key="3">
    <source>
        <dbReference type="EMBL" id="SDZ89032.1"/>
    </source>
</evidence>
<accession>A0A1H3WRM5</accession>
<reference evidence="3 4" key="1">
    <citation type="submission" date="2016-10" db="EMBL/GenBank/DDBJ databases">
        <authorList>
            <person name="de Groot N.N."/>
        </authorList>
    </citation>
    <scope>NUCLEOTIDE SEQUENCE [LARGE SCALE GENOMIC DNA]</scope>
    <source>
        <strain evidence="3 4">DSM 15345</strain>
    </source>
</reference>